<organism evidence="2 3">
    <name type="scientific">Apiosordaria backusii</name>
    <dbReference type="NCBI Taxonomy" id="314023"/>
    <lineage>
        <taxon>Eukaryota</taxon>
        <taxon>Fungi</taxon>
        <taxon>Dikarya</taxon>
        <taxon>Ascomycota</taxon>
        <taxon>Pezizomycotina</taxon>
        <taxon>Sordariomycetes</taxon>
        <taxon>Sordariomycetidae</taxon>
        <taxon>Sordariales</taxon>
        <taxon>Lasiosphaeriaceae</taxon>
        <taxon>Apiosordaria</taxon>
    </lineage>
</organism>
<feature type="compositionally biased region" description="Low complexity" evidence="1">
    <location>
        <begin position="273"/>
        <end position="284"/>
    </location>
</feature>
<feature type="region of interest" description="Disordered" evidence="1">
    <location>
        <begin position="431"/>
        <end position="500"/>
    </location>
</feature>
<feature type="compositionally biased region" description="Pro residues" evidence="1">
    <location>
        <begin position="285"/>
        <end position="296"/>
    </location>
</feature>
<keyword evidence="3" id="KW-1185">Reference proteome</keyword>
<evidence type="ECO:0000313" key="2">
    <source>
        <dbReference type="EMBL" id="KAK0732522.1"/>
    </source>
</evidence>
<comment type="caution">
    <text evidence="2">The sequence shown here is derived from an EMBL/GenBank/DDBJ whole genome shotgun (WGS) entry which is preliminary data.</text>
</comment>
<evidence type="ECO:0000256" key="1">
    <source>
        <dbReference type="SAM" id="MobiDB-lite"/>
    </source>
</evidence>
<reference evidence="2" key="1">
    <citation type="submission" date="2023-06" db="EMBL/GenBank/DDBJ databases">
        <title>Genome-scale phylogeny and comparative genomics of the fungal order Sordariales.</title>
        <authorList>
            <consortium name="Lawrence Berkeley National Laboratory"/>
            <person name="Hensen N."/>
            <person name="Bonometti L."/>
            <person name="Westerberg I."/>
            <person name="Brannstrom I.O."/>
            <person name="Guillou S."/>
            <person name="Cros-Aarteil S."/>
            <person name="Calhoun S."/>
            <person name="Haridas S."/>
            <person name="Kuo A."/>
            <person name="Mondo S."/>
            <person name="Pangilinan J."/>
            <person name="Riley R."/>
            <person name="Labutti K."/>
            <person name="Andreopoulos B."/>
            <person name="Lipzen A."/>
            <person name="Chen C."/>
            <person name="Yanf M."/>
            <person name="Daum C."/>
            <person name="Ng V."/>
            <person name="Clum A."/>
            <person name="Steindorff A."/>
            <person name="Ohm R."/>
            <person name="Martin F."/>
            <person name="Silar P."/>
            <person name="Natvig D."/>
            <person name="Lalanne C."/>
            <person name="Gautier V."/>
            <person name="Ament-Velasquez S.L."/>
            <person name="Kruys A."/>
            <person name="Hutchinson M.I."/>
            <person name="Powell A.J."/>
            <person name="Barry K."/>
            <person name="Miller A.N."/>
            <person name="Grigoriev I.V."/>
            <person name="Debuchy R."/>
            <person name="Gladieux P."/>
            <person name="Thoren M.H."/>
            <person name="Johannesson H."/>
        </authorList>
    </citation>
    <scope>NUCLEOTIDE SEQUENCE</scope>
    <source>
        <strain evidence="2">CBS 540.89</strain>
    </source>
</reference>
<sequence>MEGTWPEYMKSKITKHTMDKARMSRRQSWRLDGHRGLRIRRSDDMLEARPSSPPFTLIHNPLKGPIYELQQYLKLIDRLEAWYSVGRQEIQDSTKAGRPKSSNILLISPVEAEIYKIQRIKTRIGLTLHIMCAGVGREGSKQEESSISGIPPIKLSDLLQRKWDAPHLDRKVLQQILARNGYKPKSKSRVSAGHDLKPSDSDFFDLCDAVERQMMDSALVSGLTGKQTITSSPSPPSTSSPTHPAASADVSKRQKEKQSLEEITQLRPPAGKQQTPAQTTTSSPSRPPIIPLPPTPAKMIESVEVRLAKIQESYDRFSKKLAASQLEKHPKSVTLKLDGRHEADAKAKPPATSIVSAQKVSAQTVAEVQEVLAKLPLAPTVEEMFSHVRSANVRLKSEDLTKPKLGLSTLRHEIQAEPVTVSVYRERQVDAKTAPKTEAKAGVSKPPQKLPAKPRPQPIANGSTLLPQTEVKKPKPASSSKSKRLTTKTPPPMPTDPNSEVEADWVSFSVHDTPTAHCPYCGVEHEDFENLVLDDGSDSDSGVELPEGEGGEEGGLLITNHHSRVTEEEEDDGEELNVKGDYFLAKLSGIVRQAVEEREAIAEWVEDFTEGTEGEGREDGEYYVLN</sequence>
<feature type="region of interest" description="Disordered" evidence="1">
    <location>
        <begin position="536"/>
        <end position="557"/>
    </location>
</feature>
<gene>
    <name evidence="2" type="ORF">B0T21DRAFT_443509</name>
</gene>
<feature type="region of interest" description="Disordered" evidence="1">
    <location>
        <begin position="222"/>
        <end position="296"/>
    </location>
</feature>
<dbReference type="EMBL" id="JAUKTV010000008">
    <property type="protein sequence ID" value="KAK0732522.1"/>
    <property type="molecule type" value="Genomic_DNA"/>
</dbReference>
<feature type="compositionally biased region" description="Basic and acidic residues" evidence="1">
    <location>
        <begin position="250"/>
        <end position="260"/>
    </location>
</feature>
<proteinExistence type="predicted"/>
<protein>
    <submittedName>
        <fullName evidence="2">Uncharacterized protein</fullName>
    </submittedName>
</protein>
<dbReference type="AlphaFoldDB" id="A0AA40BE05"/>
<evidence type="ECO:0000313" key="3">
    <source>
        <dbReference type="Proteomes" id="UP001172159"/>
    </source>
</evidence>
<accession>A0AA40BE05</accession>
<feature type="compositionally biased region" description="Low complexity" evidence="1">
    <location>
        <begin position="239"/>
        <end position="248"/>
    </location>
</feature>
<name>A0AA40BE05_9PEZI</name>
<dbReference type="Proteomes" id="UP001172159">
    <property type="component" value="Unassembled WGS sequence"/>
</dbReference>